<dbReference type="PROSITE" id="PS00676">
    <property type="entry name" value="SIGMA54_INTERACT_2"/>
    <property type="match status" value="1"/>
</dbReference>
<dbReference type="InterPro" id="IPR027417">
    <property type="entry name" value="P-loop_NTPase"/>
</dbReference>
<dbReference type="CDD" id="cd00009">
    <property type="entry name" value="AAA"/>
    <property type="match status" value="1"/>
</dbReference>
<dbReference type="Gene3D" id="1.10.10.60">
    <property type="entry name" value="Homeodomain-like"/>
    <property type="match status" value="1"/>
</dbReference>
<dbReference type="InterPro" id="IPR025944">
    <property type="entry name" value="Sigma_54_int_dom_CS"/>
</dbReference>
<organism evidence="8 9">
    <name type="scientific">Lujinxingia sediminis</name>
    <dbReference type="NCBI Taxonomy" id="2480984"/>
    <lineage>
        <taxon>Bacteria</taxon>
        <taxon>Deltaproteobacteria</taxon>
        <taxon>Bradymonadales</taxon>
        <taxon>Lujinxingiaceae</taxon>
        <taxon>Lujinxingia</taxon>
    </lineage>
</organism>
<dbReference type="SUPFAM" id="SSF52540">
    <property type="entry name" value="P-loop containing nucleoside triphosphate hydrolases"/>
    <property type="match status" value="1"/>
</dbReference>
<evidence type="ECO:0000313" key="9">
    <source>
        <dbReference type="Proteomes" id="UP000282926"/>
    </source>
</evidence>
<feature type="domain" description="Sigma-54 factor interaction" evidence="7">
    <location>
        <begin position="15"/>
        <end position="246"/>
    </location>
</feature>
<dbReference type="PRINTS" id="PR01590">
    <property type="entry name" value="HTHFIS"/>
</dbReference>
<dbReference type="InterPro" id="IPR009057">
    <property type="entry name" value="Homeodomain-like_sf"/>
</dbReference>
<dbReference type="Pfam" id="PF00158">
    <property type="entry name" value="Sigma54_activat"/>
    <property type="match status" value="1"/>
</dbReference>
<comment type="caution">
    <text evidence="8">The sequence shown here is derived from an EMBL/GenBank/DDBJ whole genome shotgun (WGS) entry which is preliminary data.</text>
</comment>
<dbReference type="InterPro" id="IPR025943">
    <property type="entry name" value="Sigma_54_int_dom_ATP-bd_2"/>
</dbReference>
<keyword evidence="9" id="KW-1185">Reference proteome</keyword>
<dbReference type="InterPro" id="IPR002197">
    <property type="entry name" value="HTH_Fis"/>
</dbReference>
<dbReference type="Gene3D" id="3.40.50.300">
    <property type="entry name" value="P-loop containing nucleotide triphosphate hydrolases"/>
    <property type="match status" value="1"/>
</dbReference>
<sequence>MIKRPQRRGRNFFGMISGAPQMEELFGLLERVARADVSVLVRGETGTGKELVARAIHELSPRKGRAFRAVNCASFNSELLASELFGHVRGAFTGAVKDRRGLFALADGGSVFLDELAEIPLEVQARLLRVLQEQRFVPVGGTDAVKVDVRLISATNKALRREVEQGRFREDLMYRVRVVPIFLPPLVERHGDIELLVWHFIEEFNAREGMPRRIEGLSEEAFEALQSYGWPGNVRELRNVIEYAFVVGEGEVLAYEDLPPELRGEGPVDSREVERNGGESGRSERQEIVAALRAAGGSREDAAAALGVSRTTLWRRMKEYGIED</sequence>
<evidence type="ECO:0000256" key="4">
    <source>
        <dbReference type="ARBA" id="ARBA00023125"/>
    </source>
</evidence>
<dbReference type="PROSITE" id="PS50045">
    <property type="entry name" value="SIGMA54_INTERACT_4"/>
    <property type="match status" value="1"/>
</dbReference>
<evidence type="ECO:0000256" key="2">
    <source>
        <dbReference type="ARBA" id="ARBA00022840"/>
    </source>
</evidence>
<dbReference type="Pfam" id="PF25601">
    <property type="entry name" value="AAA_lid_14"/>
    <property type="match status" value="1"/>
</dbReference>
<keyword evidence="3" id="KW-0805">Transcription regulation</keyword>
<evidence type="ECO:0000313" key="8">
    <source>
        <dbReference type="EMBL" id="RVU46897.1"/>
    </source>
</evidence>
<dbReference type="Pfam" id="PF02954">
    <property type="entry name" value="HTH_8"/>
    <property type="match status" value="1"/>
</dbReference>
<keyword evidence="5" id="KW-0804">Transcription</keyword>
<accession>A0ABY0CV18</accession>
<dbReference type="InterPro" id="IPR002078">
    <property type="entry name" value="Sigma_54_int"/>
</dbReference>
<dbReference type="SMART" id="SM00382">
    <property type="entry name" value="AAA"/>
    <property type="match status" value="1"/>
</dbReference>
<evidence type="ECO:0000256" key="3">
    <source>
        <dbReference type="ARBA" id="ARBA00023015"/>
    </source>
</evidence>
<evidence type="ECO:0000256" key="5">
    <source>
        <dbReference type="ARBA" id="ARBA00023163"/>
    </source>
</evidence>
<proteinExistence type="predicted"/>
<dbReference type="InterPro" id="IPR003593">
    <property type="entry name" value="AAA+_ATPase"/>
</dbReference>
<dbReference type="PROSITE" id="PS00675">
    <property type="entry name" value="SIGMA54_INTERACT_1"/>
    <property type="match status" value="1"/>
</dbReference>
<feature type="region of interest" description="Disordered" evidence="6">
    <location>
        <begin position="260"/>
        <end position="286"/>
    </location>
</feature>
<evidence type="ECO:0000256" key="1">
    <source>
        <dbReference type="ARBA" id="ARBA00022741"/>
    </source>
</evidence>
<reference evidence="8 9" key="1">
    <citation type="submission" date="2019-01" db="EMBL/GenBank/DDBJ databases">
        <title>Lujinxingia litoralis gen. nov., sp. nov. and Lujinxingia sediminis gen. nov., sp. nov., new members in the order Bradymonadales, isolated from coastal sediment.</title>
        <authorList>
            <person name="Li C.-M."/>
        </authorList>
    </citation>
    <scope>NUCLEOTIDE SEQUENCE [LARGE SCALE GENOMIC DNA]</scope>
    <source>
        <strain evidence="8 9">SEH01</strain>
    </source>
</reference>
<dbReference type="Gene3D" id="1.10.8.60">
    <property type="match status" value="1"/>
</dbReference>
<evidence type="ECO:0000259" key="7">
    <source>
        <dbReference type="PROSITE" id="PS50045"/>
    </source>
</evidence>
<keyword evidence="1" id="KW-0547">Nucleotide-binding</keyword>
<name>A0ABY0CV18_9DELT</name>
<dbReference type="PROSITE" id="PS00688">
    <property type="entry name" value="SIGMA54_INTERACT_3"/>
    <property type="match status" value="1"/>
</dbReference>
<dbReference type="PANTHER" id="PTHR32071:SF122">
    <property type="entry name" value="SIGMA FACTOR"/>
    <property type="match status" value="1"/>
</dbReference>
<protein>
    <submittedName>
        <fullName evidence="8">Sigma-54-dependent Fis family transcriptional regulator</fullName>
    </submittedName>
</protein>
<dbReference type="EMBL" id="SADD01000002">
    <property type="protein sequence ID" value="RVU46897.1"/>
    <property type="molecule type" value="Genomic_DNA"/>
</dbReference>
<dbReference type="InterPro" id="IPR058031">
    <property type="entry name" value="AAA_lid_NorR"/>
</dbReference>
<gene>
    <name evidence="8" type="ORF">EA187_07115</name>
</gene>
<evidence type="ECO:0000256" key="6">
    <source>
        <dbReference type="SAM" id="MobiDB-lite"/>
    </source>
</evidence>
<keyword evidence="2" id="KW-0067">ATP-binding</keyword>
<keyword evidence="4" id="KW-0238">DNA-binding</keyword>
<dbReference type="SUPFAM" id="SSF46689">
    <property type="entry name" value="Homeodomain-like"/>
    <property type="match status" value="1"/>
</dbReference>
<dbReference type="PANTHER" id="PTHR32071">
    <property type="entry name" value="TRANSCRIPTIONAL REGULATORY PROTEIN"/>
    <property type="match status" value="1"/>
</dbReference>
<dbReference type="InterPro" id="IPR025662">
    <property type="entry name" value="Sigma_54_int_dom_ATP-bd_1"/>
</dbReference>
<dbReference type="Proteomes" id="UP000282926">
    <property type="component" value="Unassembled WGS sequence"/>
</dbReference>